<accession>A0ABS6W5Q3</accession>
<name>A0ABS6W5Q3_9FLAO</name>
<keyword evidence="3" id="KW-1003">Cell membrane</keyword>
<feature type="transmembrane region" description="Helical" evidence="7">
    <location>
        <begin position="200"/>
        <end position="218"/>
    </location>
</feature>
<evidence type="ECO:0000313" key="8">
    <source>
        <dbReference type="EMBL" id="MBW2963049.1"/>
    </source>
</evidence>
<sequence>MKNFILKIYPSYYSQTEERINVISHGFGLLLSLIGMVCLVKKALLLESSMYFTTSIIYSLSLVILYGASTFYHAAKNKVLRARLNIFDHASIYLLIAGTYTPFMLVTLSGDLGILLFVIVWALAFIGIFLKLFYTGRFKLISTLMYIGMGWLVIFAFKPLLHQLAIEGVWWLFAGGIFYTFGALLFMWKKLKFNHAIFHFFVLAGSICHYLAIYYYVIPTRN</sequence>
<evidence type="ECO:0000256" key="4">
    <source>
        <dbReference type="ARBA" id="ARBA00022692"/>
    </source>
</evidence>
<feature type="transmembrane region" description="Helical" evidence="7">
    <location>
        <begin position="169"/>
        <end position="188"/>
    </location>
</feature>
<feature type="transmembrane region" description="Helical" evidence="7">
    <location>
        <begin position="140"/>
        <end position="157"/>
    </location>
</feature>
<comment type="subcellular location">
    <subcellularLocation>
        <location evidence="1">Cell membrane</location>
        <topology evidence="1">Multi-pass membrane protein</topology>
    </subcellularLocation>
</comment>
<dbReference type="Pfam" id="PF03006">
    <property type="entry name" value="HlyIII"/>
    <property type="match status" value="1"/>
</dbReference>
<proteinExistence type="inferred from homology"/>
<dbReference type="InterPro" id="IPR004254">
    <property type="entry name" value="AdipoR/HlyIII-related"/>
</dbReference>
<reference evidence="8 9" key="1">
    <citation type="submission" date="2021-07" db="EMBL/GenBank/DDBJ databases">
        <title>Mesonia aestuariivivens sp. nov., isolated from a tidal flat.</title>
        <authorList>
            <person name="Kim Y.-O."/>
            <person name="Yoon J.-H."/>
        </authorList>
    </citation>
    <scope>NUCLEOTIDE SEQUENCE [LARGE SCALE GENOMIC DNA]</scope>
    <source>
        <strain evidence="8 9">JHPTF-M18</strain>
    </source>
</reference>
<evidence type="ECO:0000256" key="6">
    <source>
        <dbReference type="ARBA" id="ARBA00023136"/>
    </source>
</evidence>
<evidence type="ECO:0000256" key="7">
    <source>
        <dbReference type="SAM" id="Phobius"/>
    </source>
</evidence>
<evidence type="ECO:0000313" key="9">
    <source>
        <dbReference type="Proteomes" id="UP000719267"/>
    </source>
</evidence>
<keyword evidence="6 7" id="KW-0472">Membrane</keyword>
<dbReference type="InterPro" id="IPR005744">
    <property type="entry name" value="Hy-lIII"/>
</dbReference>
<dbReference type="PANTHER" id="PTHR20855:SF3">
    <property type="entry name" value="LD03007P"/>
    <property type="match status" value="1"/>
</dbReference>
<keyword evidence="9" id="KW-1185">Reference proteome</keyword>
<organism evidence="8 9">
    <name type="scientific">Mesonia aestuariivivens</name>
    <dbReference type="NCBI Taxonomy" id="2796128"/>
    <lineage>
        <taxon>Bacteria</taxon>
        <taxon>Pseudomonadati</taxon>
        <taxon>Bacteroidota</taxon>
        <taxon>Flavobacteriia</taxon>
        <taxon>Flavobacteriales</taxon>
        <taxon>Flavobacteriaceae</taxon>
        <taxon>Mesonia</taxon>
    </lineage>
</organism>
<evidence type="ECO:0000256" key="2">
    <source>
        <dbReference type="ARBA" id="ARBA00008488"/>
    </source>
</evidence>
<evidence type="ECO:0000256" key="5">
    <source>
        <dbReference type="ARBA" id="ARBA00022989"/>
    </source>
</evidence>
<feature type="transmembrane region" description="Helical" evidence="7">
    <location>
        <begin position="56"/>
        <end position="74"/>
    </location>
</feature>
<evidence type="ECO:0000256" key="1">
    <source>
        <dbReference type="ARBA" id="ARBA00004651"/>
    </source>
</evidence>
<keyword evidence="5 7" id="KW-1133">Transmembrane helix</keyword>
<keyword evidence="4 7" id="KW-0812">Transmembrane</keyword>
<feature type="transmembrane region" description="Helical" evidence="7">
    <location>
        <begin position="86"/>
        <end position="106"/>
    </location>
</feature>
<dbReference type="Proteomes" id="UP000719267">
    <property type="component" value="Unassembled WGS sequence"/>
</dbReference>
<comment type="caution">
    <text evidence="8">The sequence shown here is derived from an EMBL/GenBank/DDBJ whole genome shotgun (WGS) entry which is preliminary data.</text>
</comment>
<evidence type="ECO:0000256" key="3">
    <source>
        <dbReference type="ARBA" id="ARBA00022475"/>
    </source>
</evidence>
<feature type="transmembrane region" description="Helical" evidence="7">
    <location>
        <begin position="20"/>
        <end position="44"/>
    </location>
</feature>
<protein>
    <submittedName>
        <fullName evidence="8">Hemolysin III family protein</fullName>
    </submittedName>
</protein>
<dbReference type="NCBIfam" id="TIGR01065">
    <property type="entry name" value="hlyIII"/>
    <property type="match status" value="1"/>
</dbReference>
<gene>
    <name evidence="8" type="ORF">KW502_14785</name>
</gene>
<feature type="transmembrane region" description="Helical" evidence="7">
    <location>
        <begin position="112"/>
        <end position="133"/>
    </location>
</feature>
<dbReference type="PANTHER" id="PTHR20855">
    <property type="entry name" value="ADIPOR/PROGESTIN RECEPTOR-RELATED"/>
    <property type="match status" value="1"/>
</dbReference>
<comment type="similarity">
    <text evidence="2">Belongs to the UPF0073 (Hly-III) family.</text>
</comment>
<dbReference type="EMBL" id="JAHWDF010000029">
    <property type="protein sequence ID" value="MBW2963049.1"/>
    <property type="molecule type" value="Genomic_DNA"/>
</dbReference>